<dbReference type="Proteomes" id="UP000070544">
    <property type="component" value="Unassembled WGS sequence"/>
</dbReference>
<evidence type="ECO:0000256" key="1">
    <source>
        <dbReference type="SAM" id="MobiDB-lite"/>
    </source>
</evidence>
<feature type="region of interest" description="Disordered" evidence="1">
    <location>
        <begin position="1"/>
        <end position="33"/>
    </location>
</feature>
<gene>
    <name evidence="2" type="ORF">M427DRAFT_157418</name>
</gene>
<feature type="non-terminal residue" evidence="2">
    <location>
        <position position="1"/>
    </location>
</feature>
<protein>
    <submittedName>
        <fullName evidence="2">Uncharacterized protein</fullName>
    </submittedName>
</protein>
<dbReference type="PROSITE" id="PS51257">
    <property type="entry name" value="PROKAR_LIPOPROTEIN"/>
    <property type="match status" value="1"/>
</dbReference>
<organism evidence="2 3">
    <name type="scientific">Gonapodya prolifera (strain JEL478)</name>
    <name type="common">Monoblepharis prolifera</name>
    <dbReference type="NCBI Taxonomy" id="1344416"/>
    <lineage>
        <taxon>Eukaryota</taxon>
        <taxon>Fungi</taxon>
        <taxon>Fungi incertae sedis</taxon>
        <taxon>Chytridiomycota</taxon>
        <taxon>Chytridiomycota incertae sedis</taxon>
        <taxon>Monoblepharidomycetes</taxon>
        <taxon>Monoblepharidales</taxon>
        <taxon>Gonapodyaceae</taxon>
        <taxon>Gonapodya</taxon>
    </lineage>
</organism>
<evidence type="ECO:0000313" key="2">
    <source>
        <dbReference type="EMBL" id="KXS12319.1"/>
    </source>
</evidence>
<feature type="region of interest" description="Disordered" evidence="1">
    <location>
        <begin position="50"/>
        <end position="79"/>
    </location>
</feature>
<name>A0A139A6N2_GONPJ</name>
<feature type="compositionally biased region" description="Low complexity" evidence="1">
    <location>
        <begin position="15"/>
        <end position="27"/>
    </location>
</feature>
<sequence>MARSLHRPLDPSNRSTSPTTSAPGASGCDSDPIGVPAASLVAFVKERKTRLAEGTSNRAMSTAEAPDPTTITLWPEYDV</sequence>
<keyword evidence="3" id="KW-1185">Reference proteome</keyword>
<reference evidence="2 3" key="1">
    <citation type="journal article" date="2015" name="Genome Biol. Evol.">
        <title>Phylogenomic analyses indicate that early fungi evolved digesting cell walls of algal ancestors of land plants.</title>
        <authorList>
            <person name="Chang Y."/>
            <person name="Wang S."/>
            <person name="Sekimoto S."/>
            <person name="Aerts A.L."/>
            <person name="Choi C."/>
            <person name="Clum A."/>
            <person name="LaButti K.M."/>
            <person name="Lindquist E.A."/>
            <person name="Yee Ngan C."/>
            <person name="Ohm R.A."/>
            <person name="Salamov A.A."/>
            <person name="Grigoriev I.V."/>
            <person name="Spatafora J.W."/>
            <person name="Berbee M.L."/>
        </authorList>
    </citation>
    <scope>NUCLEOTIDE SEQUENCE [LARGE SCALE GENOMIC DNA]</scope>
    <source>
        <strain evidence="2 3">JEL478</strain>
    </source>
</reference>
<accession>A0A139A6N2</accession>
<evidence type="ECO:0000313" key="3">
    <source>
        <dbReference type="Proteomes" id="UP000070544"/>
    </source>
</evidence>
<dbReference type="AlphaFoldDB" id="A0A139A6N2"/>
<proteinExistence type="predicted"/>
<dbReference type="EMBL" id="KQ965789">
    <property type="protein sequence ID" value="KXS12319.1"/>
    <property type="molecule type" value="Genomic_DNA"/>
</dbReference>